<keyword evidence="2 6" id="KW-0812">Transmembrane</keyword>
<protein>
    <recommendedName>
        <fullName evidence="9">RTA1-domain-containing protein</fullName>
    </recommendedName>
</protein>
<evidence type="ECO:0000256" key="3">
    <source>
        <dbReference type="ARBA" id="ARBA00022989"/>
    </source>
</evidence>
<evidence type="ECO:0000313" key="7">
    <source>
        <dbReference type="EMBL" id="EAA26620.2"/>
    </source>
</evidence>
<dbReference type="STRING" id="367110.Q7RW71"/>
<evidence type="ECO:0000256" key="1">
    <source>
        <dbReference type="ARBA" id="ARBA00004141"/>
    </source>
</evidence>
<dbReference type="EMBL" id="CM002241">
    <property type="protein sequence ID" value="EAA26620.2"/>
    <property type="molecule type" value="Genomic_DNA"/>
</dbReference>
<feature type="transmembrane region" description="Helical" evidence="6">
    <location>
        <begin position="180"/>
        <end position="205"/>
    </location>
</feature>
<proteinExistence type="predicted"/>
<dbReference type="KEGG" id="ncr:NCU03863"/>
<feature type="transmembrane region" description="Helical" evidence="6">
    <location>
        <begin position="84"/>
        <end position="102"/>
    </location>
</feature>
<dbReference type="PANTHER" id="PTHR31465">
    <property type="entry name" value="PROTEIN RTA1-RELATED"/>
    <property type="match status" value="1"/>
</dbReference>
<feature type="compositionally biased region" description="Basic and acidic residues" evidence="5">
    <location>
        <begin position="437"/>
        <end position="450"/>
    </location>
</feature>
<evidence type="ECO:0000256" key="4">
    <source>
        <dbReference type="ARBA" id="ARBA00023136"/>
    </source>
</evidence>
<dbReference type="HOGENOM" id="CLU_033465_2_0_1"/>
<dbReference type="GeneID" id="3872003"/>
<dbReference type="OrthoDB" id="3358017at2759"/>
<dbReference type="InParanoid" id="Q7RW71"/>
<evidence type="ECO:0000256" key="5">
    <source>
        <dbReference type="SAM" id="MobiDB-lite"/>
    </source>
</evidence>
<feature type="transmembrane region" description="Helical" evidence="6">
    <location>
        <begin position="217"/>
        <end position="241"/>
    </location>
</feature>
<reference evidence="7 8" key="1">
    <citation type="journal article" date="2003" name="Nature">
        <title>The genome sequence of the filamentous fungus Neurospora crassa.</title>
        <authorList>
            <person name="Galagan J.E."/>
            <person name="Calvo S.E."/>
            <person name="Borkovich K.A."/>
            <person name="Selker E.U."/>
            <person name="Read N.D."/>
            <person name="Jaffe D."/>
            <person name="FitzHugh W."/>
            <person name="Ma L.J."/>
            <person name="Smirnov S."/>
            <person name="Purcell S."/>
            <person name="Rehman B."/>
            <person name="Elkins T."/>
            <person name="Engels R."/>
            <person name="Wang S."/>
            <person name="Nielsen C.B."/>
            <person name="Butler J."/>
            <person name="Endrizzi M."/>
            <person name="Qui D."/>
            <person name="Ianakiev P."/>
            <person name="Bell-Pedersen D."/>
            <person name="Nelson M.A."/>
            <person name="Werner-Washburne M."/>
            <person name="Selitrennikoff C.P."/>
            <person name="Kinsey J.A."/>
            <person name="Braun E.L."/>
            <person name="Zelter A."/>
            <person name="Schulte U."/>
            <person name="Kothe G.O."/>
            <person name="Jedd G."/>
            <person name="Mewes W."/>
            <person name="Staben C."/>
            <person name="Marcotte E."/>
            <person name="Greenberg D."/>
            <person name="Roy A."/>
            <person name="Foley K."/>
            <person name="Naylor J."/>
            <person name="Stange-Thomann N."/>
            <person name="Barrett R."/>
            <person name="Gnerre S."/>
            <person name="Kamal M."/>
            <person name="Kamvysselis M."/>
            <person name="Mauceli E."/>
            <person name="Bielke C."/>
            <person name="Rudd S."/>
            <person name="Frishman D."/>
            <person name="Krystofova S."/>
            <person name="Rasmussen C."/>
            <person name="Metzenberg R.L."/>
            <person name="Perkins D.D."/>
            <person name="Kroken S."/>
            <person name="Cogoni C."/>
            <person name="Macino G."/>
            <person name="Catcheside D."/>
            <person name="Li W."/>
            <person name="Pratt R.J."/>
            <person name="Osmani S.A."/>
            <person name="DeSouza C.P."/>
            <person name="Glass L."/>
            <person name="Orbach M.J."/>
            <person name="Berglund J.A."/>
            <person name="Voelker R."/>
            <person name="Yarden O."/>
            <person name="Plamann M."/>
            <person name="Seiler S."/>
            <person name="Dunlap J."/>
            <person name="Radford A."/>
            <person name="Aramayo R."/>
            <person name="Natvig D.O."/>
            <person name="Alex L.A."/>
            <person name="Mannhaupt G."/>
            <person name="Ebbole D.J."/>
            <person name="Freitag M."/>
            <person name="Paulsen I."/>
            <person name="Sachs M.S."/>
            <person name="Lander E.S."/>
            <person name="Nusbaum C."/>
            <person name="Birren B."/>
        </authorList>
    </citation>
    <scope>NUCLEOTIDE SEQUENCE [LARGE SCALE GENOMIC DNA]</scope>
    <source>
        <strain evidence="8">ATCC 24698 / 74-OR23-1A / CBS 708.71 / DSM 1257 / FGSC 987</strain>
    </source>
</reference>
<gene>
    <name evidence="7" type="ORF">NCU03863</name>
</gene>
<evidence type="ECO:0008006" key="9">
    <source>
        <dbReference type="Google" id="ProtNLM"/>
    </source>
</evidence>
<dbReference type="PANTHER" id="PTHR31465:SF9">
    <property type="entry name" value="SPHINGOID LONG-CHAIN BASE TRANSPORTER RSB1"/>
    <property type="match status" value="1"/>
</dbReference>
<dbReference type="Proteomes" id="UP000001805">
    <property type="component" value="Chromosome 5, Linkage Group VI"/>
</dbReference>
<feature type="region of interest" description="Disordered" evidence="5">
    <location>
        <begin position="350"/>
        <end position="401"/>
    </location>
</feature>
<evidence type="ECO:0000313" key="8">
    <source>
        <dbReference type="Proteomes" id="UP000001805"/>
    </source>
</evidence>
<dbReference type="GO" id="GO:0005886">
    <property type="term" value="C:plasma membrane"/>
    <property type="evidence" value="ECO:0000318"/>
    <property type="project" value="GO_Central"/>
</dbReference>
<evidence type="ECO:0000256" key="2">
    <source>
        <dbReference type="ARBA" id="ARBA00022692"/>
    </source>
</evidence>
<keyword evidence="8" id="KW-1185">Reference proteome</keyword>
<dbReference type="RefSeq" id="XP_955856.2">
    <property type="nucleotide sequence ID" value="XM_950763.2"/>
</dbReference>
<feature type="transmembrane region" description="Helical" evidence="6">
    <location>
        <begin position="268"/>
        <end position="291"/>
    </location>
</feature>
<keyword evidence="3 6" id="KW-1133">Transmembrane helix</keyword>
<keyword evidence="4 6" id="KW-0472">Membrane</keyword>
<name>Q7RW71_NEUCR</name>
<organism evidence="7 8">
    <name type="scientific">Neurospora crassa (strain ATCC 24698 / 74-OR23-1A / CBS 708.71 / DSM 1257 / FGSC 987)</name>
    <dbReference type="NCBI Taxonomy" id="367110"/>
    <lineage>
        <taxon>Eukaryota</taxon>
        <taxon>Fungi</taxon>
        <taxon>Dikarya</taxon>
        <taxon>Ascomycota</taxon>
        <taxon>Pezizomycotina</taxon>
        <taxon>Sordariomycetes</taxon>
        <taxon>Sordariomycetidae</taxon>
        <taxon>Sordariales</taxon>
        <taxon>Sordariaceae</taxon>
        <taxon>Neurospora</taxon>
    </lineage>
</organism>
<dbReference type="VEuPathDB" id="FungiDB:NCU03863"/>
<feature type="transmembrane region" description="Helical" evidence="6">
    <location>
        <begin position="142"/>
        <end position="168"/>
    </location>
</feature>
<accession>Q7RW71</accession>
<feature type="region of interest" description="Disordered" evidence="5">
    <location>
        <begin position="417"/>
        <end position="456"/>
    </location>
</feature>
<sequence>MGTGLRIYLCDGRATARRLCVCRFPVACRPSRMSTRHSTLSTSMRHTGGSKSDNMLTARDCSSDTSCPIPSGFLSYQTSPASNAFMLAAFAALVPINIFTGVRYKTPLYAVLATLGLLLEVVGHAGKMLLRSNPASEGRFLLYMIGTLWGPTFISAAVYLVLPHVMVIYGEQFSLIHEPIYCNIVFVALDIFTLAFQSIGIALSATSDTELERHQGLNILLTGLALQLTSLALFLGGYWYFRLKLSHRRFIFDPTFSMVYLSSYFKKFLLCVQGASVLLLVRAAIRLAAFTGGLASGLVQSQIVSLVLDDTLVLVAAIILSVAPVGRAFGSSWAETAPFTLASDESDLPLRNWRPSTSQHRKRAVSHPFPASPMIAQPSPRSYHSIYSQIPPPPLASPQDKRVYQRAPYEITPVQVVPYVPSEAGSPPLSGSMPADTPRRTPREAQKLVDPDALWS</sequence>
<dbReference type="AlphaFoldDB" id="Q7RW71"/>
<dbReference type="GO" id="GO:0000324">
    <property type="term" value="C:fungal-type vacuole"/>
    <property type="evidence" value="ECO:0000318"/>
    <property type="project" value="GO_Central"/>
</dbReference>
<feature type="transmembrane region" description="Helical" evidence="6">
    <location>
        <begin position="109"/>
        <end position="130"/>
    </location>
</feature>
<evidence type="ECO:0000256" key="6">
    <source>
        <dbReference type="SAM" id="Phobius"/>
    </source>
</evidence>
<dbReference type="PaxDb" id="5141-EFNCRP00000003554"/>
<comment type="subcellular location">
    <subcellularLocation>
        <location evidence="1">Membrane</location>
        <topology evidence="1">Multi-pass membrane protein</topology>
    </subcellularLocation>
</comment>
<dbReference type="Pfam" id="PF04479">
    <property type="entry name" value="RTA1"/>
    <property type="match status" value="1"/>
</dbReference>
<feature type="compositionally biased region" description="Polar residues" evidence="5">
    <location>
        <begin position="379"/>
        <end position="388"/>
    </location>
</feature>
<dbReference type="InterPro" id="IPR007568">
    <property type="entry name" value="RTA1"/>
</dbReference>